<evidence type="ECO:0000313" key="1">
    <source>
        <dbReference type="EMBL" id="KXS21210.1"/>
    </source>
</evidence>
<dbReference type="Proteomes" id="UP000070544">
    <property type="component" value="Unassembled WGS sequence"/>
</dbReference>
<evidence type="ECO:0000313" key="2">
    <source>
        <dbReference type="Proteomes" id="UP000070544"/>
    </source>
</evidence>
<protein>
    <submittedName>
        <fullName evidence="1">Uncharacterized protein</fullName>
    </submittedName>
</protein>
<gene>
    <name evidence="1" type="ORF">M427DRAFT_51473</name>
</gene>
<keyword evidence="2" id="KW-1185">Reference proteome</keyword>
<dbReference type="EMBL" id="KQ965733">
    <property type="protein sequence ID" value="KXS21210.1"/>
    <property type="molecule type" value="Genomic_DNA"/>
</dbReference>
<name>A0A139AWV7_GONPJ</name>
<proteinExistence type="predicted"/>
<sequence length="95" mass="9858">MTSDTDRQNPSLDVALAKRQYAGKCDSKGANDHCCCYDFTGPPPLTKAQLNGLLRGSCDAIVGNGIVCGIGCLGGACPAERNQVCGGVCYSFLPK</sequence>
<organism evidence="1 2">
    <name type="scientific">Gonapodya prolifera (strain JEL478)</name>
    <name type="common">Monoblepharis prolifera</name>
    <dbReference type="NCBI Taxonomy" id="1344416"/>
    <lineage>
        <taxon>Eukaryota</taxon>
        <taxon>Fungi</taxon>
        <taxon>Fungi incertae sedis</taxon>
        <taxon>Chytridiomycota</taxon>
        <taxon>Chytridiomycota incertae sedis</taxon>
        <taxon>Monoblepharidomycetes</taxon>
        <taxon>Monoblepharidales</taxon>
        <taxon>Gonapodyaceae</taxon>
        <taxon>Gonapodya</taxon>
    </lineage>
</organism>
<reference evidence="1 2" key="1">
    <citation type="journal article" date="2015" name="Genome Biol. Evol.">
        <title>Phylogenomic analyses indicate that early fungi evolved digesting cell walls of algal ancestors of land plants.</title>
        <authorList>
            <person name="Chang Y."/>
            <person name="Wang S."/>
            <person name="Sekimoto S."/>
            <person name="Aerts A.L."/>
            <person name="Choi C."/>
            <person name="Clum A."/>
            <person name="LaButti K.M."/>
            <person name="Lindquist E.A."/>
            <person name="Yee Ngan C."/>
            <person name="Ohm R.A."/>
            <person name="Salamov A.A."/>
            <person name="Grigoriev I.V."/>
            <person name="Spatafora J.W."/>
            <person name="Berbee M.L."/>
        </authorList>
    </citation>
    <scope>NUCLEOTIDE SEQUENCE [LARGE SCALE GENOMIC DNA]</scope>
    <source>
        <strain evidence="1 2">JEL478</strain>
    </source>
</reference>
<accession>A0A139AWV7</accession>
<dbReference type="AlphaFoldDB" id="A0A139AWV7"/>